<dbReference type="EMBL" id="AP024412">
    <property type="protein sequence ID" value="BCR35265.1"/>
    <property type="molecule type" value="Genomic_DNA"/>
</dbReference>
<evidence type="ECO:0000256" key="4">
    <source>
        <dbReference type="ARBA" id="ARBA00022490"/>
    </source>
</evidence>
<dbReference type="KEGG" id="manr:MPAN_001580"/>
<dbReference type="NCBIfam" id="TIGR02024">
    <property type="entry name" value="FtcD"/>
    <property type="match status" value="1"/>
</dbReference>
<evidence type="ECO:0000256" key="5">
    <source>
        <dbReference type="ARBA" id="ARBA00022679"/>
    </source>
</evidence>
<dbReference type="GO" id="GO:0019556">
    <property type="term" value="P:L-histidine catabolic process to glutamate and formamide"/>
    <property type="evidence" value="ECO:0007669"/>
    <property type="project" value="UniProtKB-UniPathway"/>
</dbReference>
<dbReference type="InterPro" id="IPR051623">
    <property type="entry name" value="FTCD"/>
</dbReference>
<dbReference type="Gene3D" id="3.30.990.10">
    <property type="entry name" value="Formiminotransferase, N-terminal subdomain"/>
    <property type="match status" value="1"/>
</dbReference>
<organism evidence="10 11">
    <name type="scientific">Mariniplasma anaerobium</name>
    <dbReference type="NCBI Taxonomy" id="2735436"/>
    <lineage>
        <taxon>Bacteria</taxon>
        <taxon>Bacillati</taxon>
        <taxon>Mycoplasmatota</taxon>
        <taxon>Mollicutes</taxon>
        <taxon>Acholeplasmatales</taxon>
        <taxon>Acholeplasmataceae</taxon>
        <taxon>Mariniplasma</taxon>
    </lineage>
</organism>
<keyword evidence="5" id="KW-0808">Transferase</keyword>
<proteinExistence type="predicted"/>
<keyword evidence="4" id="KW-0963">Cytoplasm</keyword>
<feature type="domain" description="Formiminotransferase N-terminal subdomain" evidence="9">
    <location>
        <begin position="3"/>
        <end position="180"/>
    </location>
</feature>
<name>A0A7U9THD1_9MOLU</name>
<dbReference type="InterPro" id="IPR012886">
    <property type="entry name" value="Formiminotransferase_N"/>
</dbReference>
<dbReference type="RefSeq" id="WP_176239134.1">
    <property type="nucleotide sequence ID" value="NZ_AP024412.1"/>
</dbReference>
<dbReference type="InterPro" id="IPR013802">
    <property type="entry name" value="Formiminotransferase_C"/>
</dbReference>
<evidence type="ECO:0000259" key="8">
    <source>
        <dbReference type="SMART" id="SM01221"/>
    </source>
</evidence>
<evidence type="ECO:0000313" key="10">
    <source>
        <dbReference type="EMBL" id="BCR35265.1"/>
    </source>
</evidence>
<dbReference type="SMART" id="SM01222">
    <property type="entry name" value="FTCD_N"/>
    <property type="match status" value="1"/>
</dbReference>
<dbReference type="UniPathway" id="UPA00379">
    <property type="reaction ID" value="UER00555"/>
</dbReference>
<dbReference type="SMART" id="SM01221">
    <property type="entry name" value="FTCD"/>
    <property type="match status" value="1"/>
</dbReference>
<dbReference type="SUPFAM" id="SSF55116">
    <property type="entry name" value="Formiminotransferase domain of formiminotransferase-cyclodeaminase"/>
    <property type="match status" value="2"/>
</dbReference>
<dbReference type="EC" id="2.1.2.5" evidence="3"/>
<dbReference type="PANTHER" id="PTHR12234">
    <property type="entry name" value="FORMIMINOTRANSFERASE-CYCLODEAMINASE"/>
    <property type="match status" value="1"/>
</dbReference>
<feature type="domain" description="Formiminotransferase C-terminal subdomain" evidence="8">
    <location>
        <begin position="181"/>
        <end position="302"/>
    </location>
</feature>
<evidence type="ECO:0000256" key="3">
    <source>
        <dbReference type="ARBA" id="ARBA00012252"/>
    </source>
</evidence>
<evidence type="ECO:0000256" key="6">
    <source>
        <dbReference type="ARBA" id="ARBA00022808"/>
    </source>
</evidence>
<dbReference type="GO" id="GO:0005542">
    <property type="term" value="F:folic acid binding"/>
    <property type="evidence" value="ECO:0007669"/>
    <property type="project" value="UniProtKB-KW"/>
</dbReference>
<keyword evidence="11" id="KW-1185">Reference proteome</keyword>
<dbReference type="PANTHER" id="PTHR12234:SF8">
    <property type="entry name" value="FORMIMINOTRANSFERASE-CYCLODEAMINASE"/>
    <property type="match status" value="1"/>
</dbReference>
<evidence type="ECO:0000313" key="11">
    <source>
        <dbReference type="Proteomes" id="UP000620133"/>
    </source>
</evidence>
<evidence type="ECO:0000256" key="7">
    <source>
        <dbReference type="ARBA" id="ARBA00022954"/>
    </source>
</evidence>
<dbReference type="GO" id="GO:0005737">
    <property type="term" value="C:cytoplasm"/>
    <property type="evidence" value="ECO:0007669"/>
    <property type="project" value="UniProtKB-SubCell"/>
</dbReference>
<dbReference type="InterPro" id="IPR037070">
    <property type="entry name" value="Formiminotransferase_C_sf"/>
</dbReference>
<gene>
    <name evidence="10" type="ORF">MPAN_001580</name>
</gene>
<reference evidence="10" key="1">
    <citation type="submission" date="2021-01" db="EMBL/GenBank/DDBJ databases">
        <title>Draft genome sequence of Acholeplasmataceae bacterium strain Mahy22.</title>
        <authorList>
            <person name="Watanabe M."/>
            <person name="Kojima H."/>
            <person name="Fukui M."/>
        </authorList>
    </citation>
    <scope>NUCLEOTIDE SEQUENCE</scope>
    <source>
        <strain evidence="10">Mahy22</strain>
    </source>
</reference>
<dbReference type="InterPro" id="IPR004227">
    <property type="entry name" value="Formiminotransferase_cat"/>
</dbReference>
<evidence type="ECO:0000256" key="2">
    <source>
        <dbReference type="ARBA" id="ARBA00005082"/>
    </source>
</evidence>
<dbReference type="GO" id="GO:0019557">
    <property type="term" value="P:L-histidine catabolic process to glutamate and formate"/>
    <property type="evidence" value="ECO:0007669"/>
    <property type="project" value="UniProtKB-UniPathway"/>
</dbReference>
<comment type="subcellular location">
    <subcellularLocation>
        <location evidence="1">Cytoplasm</location>
    </subcellularLocation>
</comment>
<dbReference type="InterPro" id="IPR022384">
    <property type="entry name" value="FormiminoTrfase_cat_dom_sf"/>
</dbReference>
<sequence>MKKIVQCVPNFSEGIKKDIIEKIVEPLKNRSGFKLISYESDEDYNRTVVTLIGDPNDMIKPLIEFFEQALIHIDMNHQKGEHPRMGAVDVVPFIPIENITLDECVEVAKSLSQHISDKFGIPIFLYAKAATQENRISLPTIRKGEFEGMKEKLKDEEWKPDFGKPDVHKTFGVTAIGVRTPLIAYNIDLDTDDMEIAKKLARTIRQSSGGFQYVQAGPAFLKDRGHVQVTMNILDFKKNPIYRIYEMIQMEALRYKVKISSSEIIGLCPYNAIFSSLKYYLSLNSLNIPKKLSFDDIIIDAKKYLKLRDFDKNKIIEYHIEGIL</sequence>
<dbReference type="Pfam" id="PF07837">
    <property type="entry name" value="FTCD_N"/>
    <property type="match status" value="1"/>
</dbReference>
<keyword evidence="7" id="KW-0290">Folate-binding</keyword>
<protein>
    <recommendedName>
        <fullName evidence="3">glutamate formimidoyltransferase</fullName>
        <ecNumber evidence="3">2.1.2.5</ecNumber>
    </recommendedName>
</protein>
<accession>A0A7U9THD1</accession>
<dbReference type="InterPro" id="IPR037064">
    <property type="entry name" value="Formiminotransferase_N_sf"/>
</dbReference>
<dbReference type="Proteomes" id="UP000620133">
    <property type="component" value="Chromosome"/>
</dbReference>
<dbReference type="Pfam" id="PF02971">
    <property type="entry name" value="FTCD"/>
    <property type="match status" value="1"/>
</dbReference>
<dbReference type="GO" id="GO:0030409">
    <property type="term" value="F:glutamate formimidoyltransferase activity"/>
    <property type="evidence" value="ECO:0007669"/>
    <property type="project" value="UniProtKB-EC"/>
</dbReference>
<comment type="pathway">
    <text evidence="2">Amino-acid degradation; L-histidine degradation into L-glutamate; L-glutamate from N-formimidoyl-L-glutamate (transferase route): step 1/1.</text>
</comment>
<evidence type="ECO:0000259" key="9">
    <source>
        <dbReference type="SMART" id="SM01222"/>
    </source>
</evidence>
<evidence type="ECO:0000256" key="1">
    <source>
        <dbReference type="ARBA" id="ARBA00004496"/>
    </source>
</evidence>
<dbReference type="AlphaFoldDB" id="A0A7U9THD1"/>
<dbReference type="Gene3D" id="3.30.70.670">
    <property type="entry name" value="Formiminotransferase, C-terminal subdomain"/>
    <property type="match status" value="1"/>
</dbReference>
<keyword evidence="6" id="KW-0369">Histidine metabolism</keyword>